<dbReference type="RefSeq" id="WP_136953124.1">
    <property type="nucleotide sequence ID" value="NZ_CP039712.1"/>
</dbReference>
<evidence type="ECO:0000256" key="2">
    <source>
        <dbReference type="SAM" id="SignalP"/>
    </source>
</evidence>
<dbReference type="KEGG" id="vao:FA707_04620"/>
<dbReference type="Pfam" id="PF13731">
    <property type="entry name" value="WxL"/>
    <property type="match status" value="1"/>
</dbReference>
<dbReference type="KEGG" id="vao:FA707_06935"/>
<reference evidence="5 6" key="1">
    <citation type="submission" date="2019-04" db="EMBL/GenBank/DDBJ databases">
        <title>Vagococcus sp. nov., isolated from faeces of yaks (Bos grunniens).</title>
        <authorList>
            <person name="Ge Y."/>
        </authorList>
    </citation>
    <scope>NUCLEOTIDE SEQUENCE [LARGE SCALE GENOMIC DNA]</scope>
    <source>
        <strain evidence="5 6">MN-17</strain>
    </source>
</reference>
<accession>A0A4D7CYC3</accession>
<feature type="signal peptide" evidence="2">
    <location>
        <begin position="1"/>
        <end position="22"/>
    </location>
</feature>
<dbReference type="AlphaFoldDB" id="A0A4D7CYC3"/>
<proteinExistence type="predicted"/>
<evidence type="ECO:0000259" key="3">
    <source>
        <dbReference type="Pfam" id="PF13731"/>
    </source>
</evidence>
<organism evidence="5 6">
    <name type="scientific">Vagococcus zengguangii</name>
    <dbReference type="NCBI Taxonomy" id="2571750"/>
    <lineage>
        <taxon>Bacteria</taxon>
        <taxon>Bacillati</taxon>
        <taxon>Bacillota</taxon>
        <taxon>Bacilli</taxon>
        <taxon>Lactobacillales</taxon>
        <taxon>Enterococcaceae</taxon>
        <taxon>Vagococcus</taxon>
    </lineage>
</organism>
<keyword evidence="2" id="KW-0732">Signal</keyword>
<feature type="region of interest" description="Disordered" evidence="1">
    <location>
        <begin position="32"/>
        <end position="77"/>
    </location>
</feature>
<evidence type="ECO:0000313" key="5">
    <source>
        <dbReference type="EMBL" id="QCI86716.1"/>
    </source>
</evidence>
<evidence type="ECO:0000256" key="1">
    <source>
        <dbReference type="SAM" id="MobiDB-lite"/>
    </source>
</evidence>
<dbReference type="Proteomes" id="UP000298615">
    <property type="component" value="Chromosome"/>
</dbReference>
<sequence length="256" mass="28108">MKKIYMSPIALLLFTAPILSLAEEEKTYPAKGEVEFIPSTTVTPPVDPNEPDPGKPVEPWNPTDPDGKPEPGTTGPLSIDYASSFDFGVHEIVNIDQTYFAKAQYFFNADGEGKDESTTRPNYVQITDNRGTNAGWRLTVKQLAPFKNEDTINKELTGAKVTLTNSKADSNITLESQTPTVHDVTIEPGEDYLVMDATIGQGVGTWVDRWEGLTTVDGEQLNTGVQLFVPGATPRDAVQYYTDFLWTLSDIPANES</sequence>
<keyword evidence="6" id="KW-1185">Reference proteome</keyword>
<protein>
    <submittedName>
        <fullName evidence="5">WxL domain-containing protein</fullName>
    </submittedName>
</protein>
<feature type="chain" id="PRO_5033440873" evidence="2">
    <location>
        <begin position="23"/>
        <end position="256"/>
    </location>
</feature>
<dbReference type="EMBL" id="CP039712">
    <property type="protein sequence ID" value="QCI86290.1"/>
    <property type="molecule type" value="Genomic_DNA"/>
</dbReference>
<dbReference type="InterPro" id="IPR027994">
    <property type="entry name" value="WxL_dom"/>
</dbReference>
<evidence type="ECO:0000313" key="6">
    <source>
        <dbReference type="Proteomes" id="UP000298615"/>
    </source>
</evidence>
<gene>
    <name evidence="4" type="ORF">FA707_04620</name>
    <name evidence="5" type="ORF">FA707_06935</name>
</gene>
<dbReference type="EMBL" id="CP039712">
    <property type="protein sequence ID" value="QCI86716.1"/>
    <property type="molecule type" value="Genomic_DNA"/>
</dbReference>
<name>A0A4D7CYC3_9ENTE</name>
<feature type="domain" description="WxL" evidence="3">
    <location>
        <begin position="24"/>
        <end position="252"/>
    </location>
</feature>
<evidence type="ECO:0000313" key="4">
    <source>
        <dbReference type="EMBL" id="QCI86290.1"/>
    </source>
</evidence>